<accession>A0A392RW91</accession>
<comment type="caution">
    <text evidence="2">The sequence shown here is derived from an EMBL/GenBank/DDBJ whole genome shotgun (WGS) entry which is preliminary data.</text>
</comment>
<name>A0A392RW91_9FABA</name>
<proteinExistence type="predicted"/>
<evidence type="ECO:0000313" key="3">
    <source>
        <dbReference type="Proteomes" id="UP000265520"/>
    </source>
</evidence>
<keyword evidence="3" id="KW-1185">Reference proteome</keyword>
<reference evidence="2 3" key="1">
    <citation type="journal article" date="2018" name="Front. Plant Sci.">
        <title>Red Clover (Trifolium pratense) and Zigzag Clover (T. medium) - A Picture of Genomic Similarities and Differences.</title>
        <authorList>
            <person name="Dluhosova J."/>
            <person name="Istvanek J."/>
            <person name="Nedelnik J."/>
            <person name="Repkova J."/>
        </authorList>
    </citation>
    <scope>NUCLEOTIDE SEQUENCE [LARGE SCALE GENOMIC DNA]</scope>
    <source>
        <strain evidence="3">cv. 10/8</strain>
        <tissue evidence="2">Leaf</tissue>
    </source>
</reference>
<evidence type="ECO:0000256" key="1">
    <source>
        <dbReference type="SAM" id="MobiDB-lite"/>
    </source>
</evidence>
<sequence length="90" mass="9288">MILPLSQSKRILHVSNIFQNSLIEVDEEGAKAVATIVATEGCKGVGSPSKGVRIPTSATVGHKGVRIPTGATRNPRKGVPIPTSATVGCK</sequence>
<dbReference type="Gene3D" id="6.20.40.10">
    <property type="match status" value="1"/>
</dbReference>
<dbReference type="EMBL" id="LXQA010279676">
    <property type="protein sequence ID" value="MCI40432.1"/>
    <property type="molecule type" value="Genomic_DNA"/>
</dbReference>
<feature type="non-terminal residue" evidence="2">
    <location>
        <position position="90"/>
    </location>
</feature>
<protein>
    <submittedName>
        <fullName evidence="2">Uncharacterized protein</fullName>
    </submittedName>
</protein>
<dbReference type="Proteomes" id="UP000265520">
    <property type="component" value="Unassembled WGS sequence"/>
</dbReference>
<dbReference type="AlphaFoldDB" id="A0A392RW91"/>
<organism evidence="2 3">
    <name type="scientific">Trifolium medium</name>
    <dbReference type="NCBI Taxonomy" id="97028"/>
    <lineage>
        <taxon>Eukaryota</taxon>
        <taxon>Viridiplantae</taxon>
        <taxon>Streptophyta</taxon>
        <taxon>Embryophyta</taxon>
        <taxon>Tracheophyta</taxon>
        <taxon>Spermatophyta</taxon>
        <taxon>Magnoliopsida</taxon>
        <taxon>eudicotyledons</taxon>
        <taxon>Gunneridae</taxon>
        <taxon>Pentapetalae</taxon>
        <taxon>rosids</taxon>
        <taxon>fabids</taxon>
        <taxon>Fabales</taxon>
        <taxon>Fabaceae</taxon>
        <taxon>Papilionoideae</taxon>
        <taxon>50 kb inversion clade</taxon>
        <taxon>NPAAA clade</taxon>
        <taxon>Hologalegina</taxon>
        <taxon>IRL clade</taxon>
        <taxon>Trifolieae</taxon>
        <taxon>Trifolium</taxon>
    </lineage>
</organism>
<feature type="region of interest" description="Disordered" evidence="1">
    <location>
        <begin position="62"/>
        <end position="90"/>
    </location>
</feature>
<evidence type="ECO:0000313" key="2">
    <source>
        <dbReference type="EMBL" id="MCI40432.1"/>
    </source>
</evidence>